<sequence length="367" mass="39904">MLPIPDQAPLSGSPKDVALEHFKSSAPEVIHDYVAQAARPILNPVPPHSLLHLPMLTVSHVLRTPLDLLSPNTLSETVEAINRTSSPLIFGSQEVKEVLSPNLTSVLQSHSTPEEKASRELPPAIELSQAHVSTLLTAEDFHELSPTPSPAPNIASTDPQSETDKSNIQETPANVPDSTSLTGTAEDSSAITNEQTKERDDAVQKIITAIESNEPIRVVEAIQRELEVTPVCEMVEKVTEHVEEAKSEPTQTIPVVATKAVEEAAIVLLQAEEKIKEETKTFLAPTFLSAPAAPPQLARFSSLPAIPTITSSVSPTPDAKGPAERALEMQPWREHTAKSGRKYWHNTQTKLSVWEMPEAYRNALSET</sequence>
<protein>
    <submittedName>
        <fullName evidence="1">Uncharacterized protein</fullName>
    </submittedName>
</protein>
<evidence type="ECO:0000313" key="2">
    <source>
        <dbReference type="Proteomes" id="UP001186974"/>
    </source>
</evidence>
<reference evidence="1" key="1">
    <citation type="submission" date="2024-09" db="EMBL/GenBank/DDBJ databases">
        <title>Black Yeasts Isolated from many extreme environments.</title>
        <authorList>
            <person name="Coleine C."/>
            <person name="Stajich J.E."/>
            <person name="Selbmann L."/>
        </authorList>
    </citation>
    <scope>NUCLEOTIDE SEQUENCE</scope>
    <source>
        <strain evidence="1">CCFEE 5737</strain>
    </source>
</reference>
<keyword evidence="2" id="KW-1185">Reference proteome</keyword>
<dbReference type="EMBL" id="JAWDJW010011797">
    <property type="protein sequence ID" value="KAK3044547.1"/>
    <property type="molecule type" value="Genomic_DNA"/>
</dbReference>
<gene>
    <name evidence="1" type="ORF">LTS18_000978</name>
</gene>
<comment type="caution">
    <text evidence="1">The sequence shown here is derived from an EMBL/GenBank/DDBJ whole genome shotgun (WGS) entry which is preliminary data.</text>
</comment>
<accession>A0ACC3CU26</accession>
<name>A0ACC3CU26_9PEZI</name>
<evidence type="ECO:0000313" key="1">
    <source>
        <dbReference type="EMBL" id="KAK3044547.1"/>
    </source>
</evidence>
<dbReference type="Proteomes" id="UP001186974">
    <property type="component" value="Unassembled WGS sequence"/>
</dbReference>
<proteinExistence type="predicted"/>
<organism evidence="1 2">
    <name type="scientific">Coniosporium uncinatum</name>
    <dbReference type="NCBI Taxonomy" id="93489"/>
    <lineage>
        <taxon>Eukaryota</taxon>
        <taxon>Fungi</taxon>
        <taxon>Dikarya</taxon>
        <taxon>Ascomycota</taxon>
        <taxon>Pezizomycotina</taxon>
        <taxon>Dothideomycetes</taxon>
        <taxon>Dothideomycetes incertae sedis</taxon>
        <taxon>Coniosporium</taxon>
    </lineage>
</organism>